<gene>
    <name evidence="2" type="ORF">B0J13DRAFT_673619</name>
</gene>
<dbReference type="OrthoDB" id="5427350at2759"/>
<dbReference type="InterPro" id="IPR039535">
    <property type="entry name" value="ASST-like"/>
</dbReference>
<sequence>MAHAVILFVAVAASLVTLLLVMGSREQIALFIPAGPVLADPVLADAIDNEPVGVYDMDAYNSGAFGNNPNRTFRTSNIVAPKFGISIWDAEYLGATSLPFLFLTAAEPNSSPSPFILNATDLSLVWADTTTFREAAMNFRPQTYQGEEYLTFWDGSNASGRGNGVCVLYDRAYREKYRITAKDLGIGADLHECKLTRDDTALITAYNLVPWDLTAVGGRDNDWLLDSYFQEIDIETGDVLFSWTATDWFSPADSYEWYKPSYDFFHLNSVQKDHNGNYLISSRHTHVIALIGGNKAETPGEPIWILNGKRNQFQDISGGYALDFSWQHHARFRNDEGTELTLFDNHHPSNTPGATGCEFACSKAMGLRLDLANMTVSLVDAYEHPQSVQSGSMGSFQDLGAEGVAGGNLVVGWGSNPGVTEYARDGRCVMDVQFGAFAPGYKFGSTVSSYRAFKGDWIGLPITDPAISTDWATHEVYVSWNGATEVRSWAVYVGDEAHNGTASVRHRRNVIKDGFETRIHVPQHSWVEVKGLDANGAVLGSTGVWDYKFNTKFNGMEKEHEIG</sequence>
<feature type="chain" id="PRO_5040443362" evidence="1">
    <location>
        <begin position="24"/>
        <end position="563"/>
    </location>
</feature>
<feature type="signal peptide" evidence="1">
    <location>
        <begin position="1"/>
        <end position="23"/>
    </location>
</feature>
<dbReference type="Proteomes" id="UP000717696">
    <property type="component" value="Unassembled WGS sequence"/>
</dbReference>
<comment type="caution">
    <text evidence="2">The sequence shown here is derived from an EMBL/GenBank/DDBJ whole genome shotgun (WGS) entry which is preliminary data.</text>
</comment>
<organism evidence="2 3">
    <name type="scientific">Dactylonectria estremocensis</name>
    <dbReference type="NCBI Taxonomy" id="1079267"/>
    <lineage>
        <taxon>Eukaryota</taxon>
        <taxon>Fungi</taxon>
        <taxon>Dikarya</taxon>
        <taxon>Ascomycota</taxon>
        <taxon>Pezizomycotina</taxon>
        <taxon>Sordariomycetes</taxon>
        <taxon>Hypocreomycetidae</taxon>
        <taxon>Hypocreales</taxon>
        <taxon>Nectriaceae</taxon>
        <taxon>Dactylonectria</taxon>
    </lineage>
</organism>
<protein>
    <submittedName>
        <fullName evidence="2">ASST-domain-containing protein</fullName>
    </submittedName>
</protein>
<dbReference type="EMBL" id="JAGMUU010000006">
    <property type="protein sequence ID" value="KAH7149836.1"/>
    <property type="molecule type" value="Genomic_DNA"/>
</dbReference>
<dbReference type="PANTHER" id="PTHR35340">
    <property type="entry name" value="PQQ ENZYME REPEAT PROTEIN-RELATED"/>
    <property type="match status" value="1"/>
</dbReference>
<dbReference type="AlphaFoldDB" id="A0A9P9F0G1"/>
<evidence type="ECO:0000313" key="3">
    <source>
        <dbReference type="Proteomes" id="UP000717696"/>
    </source>
</evidence>
<evidence type="ECO:0000256" key="1">
    <source>
        <dbReference type="SAM" id="SignalP"/>
    </source>
</evidence>
<proteinExistence type="predicted"/>
<dbReference type="Pfam" id="PF14269">
    <property type="entry name" value="Arylsulfotran_2"/>
    <property type="match status" value="1"/>
</dbReference>
<name>A0A9P9F0G1_9HYPO</name>
<accession>A0A9P9F0G1</accession>
<dbReference type="PANTHER" id="PTHR35340:SF5">
    <property type="entry name" value="ASST-DOMAIN-CONTAINING PROTEIN"/>
    <property type="match status" value="1"/>
</dbReference>
<keyword evidence="3" id="KW-1185">Reference proteome</keyword>
<keyword evidence="1" id="KW-0732">Signal</keyword>
<evidence type="ECO:0000313" key="2">
    <source>
        <dbReference type="EMBL" id="KAH7149836.1"/>
    </source>
</evidence>
<reference evidence="2" key="1">
    <citation type="journal article" date="2021" name="Nat. Commun.">
        <title>Genetic determinants of endophytism in the Arabidopsis root mycobiome.</title>
        <authorList>
            <person name="Mesny F."/>
            <person name="Miyauchi S."/>
            <person name="Thiergart T."/>
            <person name="Pickel B."/>
            <person name="Atanasova L."/>
            <person name="Karlsson M."/>
            <person name="Huettel B."/>
            <person name="Barry K.W."/>
            <person name="Haridas S."/>
            <person name="Chen C."/>
            <person name="Bauer D."/>
            <person name="Andreopoulos W."/>
            <person name="Pangilinan J."/>
            <person name="LaButti K."/>
            <person name="Riley R."/>
            <person name="Lipzen A."/>
            <person name="Clum A."/>
            <person name="Drula E."/>
            <person name="Henrissat B."/>
            <person name="Kohler A."/>
            <person name="Grigoriev I.V."/>
            <person name="Martin F.M."/>
            <person name="Hacquard S."/>
        </authorList>
    </citation>
    <scope>NUCLEOTIDE SEQUENCE</scope>
    <source>
        <strain evidence="2">MPI-CAGE-AT-0021</strain>
    </source>
</reference>
<dbReference type="InterPro" id="IPR053143">
    <property type="entry name" value="Arylsulfate_ST"/>
</dbReference>